<feature type="non-terminal residue" evidence="2">
    <location>
        <position position="65"/>
    </location>
</feature>
<evidence type="ECO:0000313" key="2">
    <source>
        <dbReference type="EMBL" id="CAH3191162.1"/>
    </source>
</evidence>
<evidence type="ECO:0000259" key="1">
    <source>
        <dbReference type="Pfam" id="PF15870"/>
    </source>
</evidence>
<dbReference type="EMBL" id="CALNXK010001007">
    <property type="protein sequence ID" value="CAH3191162.1"/>
    <property type="molecule type" value="Genomic_DNA"/>
</dbReference>
<dbReference type="Pfam" id="PF15870">
    <property type="entry name" value="EloA-BP1"/>
    <property type="match status" value="1"/>
</dbReference>
<proteinExistence type="predicted"/>
<keyword evidence="3" id="KW-1185">Reference proteome</keyword>
<dbReference type="InterPro" id="IPR031736">
    <property type="entry name" value="REXO1-like_dom"/>
</dbReference>
<sequence>EYGAKVPQNQRQRYLDRIVDECLRIYPTEKEAFEKAVEEEQALYERSTRRQVYLNLCVNAIKKLR</sequence>
<dbReference type="Proteomes" id="UP001159405">
    <property type="component" value="Unassembled WGS sequence"/>
</dbReference>
<feature type="non-terminal residue" evidence="2">
    <location>
        <position position="1"/>
    </location>
</feature>
<evidence type="ECO:0000313" key="3">
    <source>
        <dbReference type="Proteomes" id="UP001159405"/>
    </source>
</evidence>
<name>A0ABN8SJI9_9CNID</name>
<feature type="domain" description="RNA exonuclease 1 homolog-like" evidence="1">
    <location>
        <begin position="1"/>
        <end position="65"/>
    </location>
</feature>
<accession>A0ABN8SJI9</accession>
<gene>
    <name evidence="2" type="ORF">PLOB_00001269</name>
</gene>
<reference evidence="2 3" key="1">
    <citation type="submission" date="2022-05" db="EMBL/GenBank/DDBJ databases">
        <authorList>
            <consortium name="Genoscope - CEA"/>
            <person name="William W."/>
        </authorList>
    </citation>
    <scope>NUCLEOTIDE SEQUENCE [LARGE SCALE GENOMIC DNA]</scope>
</reference>
<organism evidence="2 3">
    <name type="scientific">Porites lobata</name>
    <dbReference type="NCBI Taxonomy" id="104759"/>
    <lineage>
        <taxon>Eukaryota</taxon>
        <taxon>Metazoa</taxon>
        <taxon>Cnidaria</taxon>
        <taxon>Anthozoa</taxon>
        <taxon>Hexacorallia</taxon>
        <taxon>Scleractinia</taxon>
        <taxon>Fungiina</taxon>
        <taxon>Poritidae</taxon>
        <taxon>Porites</taxon>
    </lineage>
</organism>
<protein>
    <recommendedName>
        <fullName evidence="1">RNA exonuclease 1 homolog-like domain-containing protein</fullName>
    </recommendedName>
</protein>
<comment type="caution">
    <text evidence="2">The sequence shown here is derived from an EMBL/GenBank/DDBJ whole genome shotgun (WGS) entry which is preliminary data.</text>
</comment>